<evidence type="ECO:0000256" key="4">
    <source>
        <dbReference type="ARBA" id="ARBA00022692"/>
    </source>
</evidence>
<name>J1I218_9BACT</name>
<evidence type="ECO:0000256" key="5">
    <source>
        <dbReference type="ARBA" id="ARBA00022989"/>
    </source>
</evidence>
<dbReference type="Proteomes" id="UP000005113">
    <property type="component" value="Unassembled WGS sequence"/>
</dbReference>
<keyword evidence="9" id="KW-0449">Lipoprotein</keyword>
<protein>
    <submittedName>
        <fullName evidence="9">ABC-type transport system, involved in lipoprotein release, permease component</fullName>
    </submittedName>
</protein>
<evidence type="ECO:0000256" key="3">
    <source>
        <dbReference type="ARBA" id="ARBA00022475"/>
    </source>
</evidence>
<feature type="transmembrane region" description="Helical" evidence="7">
    <location>
        <begin position="243"/>
        <end position="265"/>
    </location>
</feature>
<feature type="domain" description="ABC3 transporter permease C-terminal" evidence="8">
    <location>
        <begin position="245"/>
        <end position="372"/>
    </location>
</feature>
<sequence>MIAWTLAYRNLKGAGLRTWLNASILSLVFVLILFINGLLDGWNQSAKQDSIAWEFAAGQYWAQGFDPLDPFSYQEGLKDWPQSLEGTPILWRQGSIYPDGRMYPLIIKGIPAQQELLALPTALLAQSQAQFPALIGHRMAKNCQLQKGDRLLMRWRDQKGSFDAQEIEIAGVFDSPLPSVDQGQIWVDLLSLQAKTGLENKANIWVAAKAKPQSVAGANWQELEVLLAPINKIIEAKKGSSQFSYYILLAIALLALFDTQVLSIFKRQKEIGTYISLGMSPKEVQLLFTLEGGLYAIFGLFLGGLYGAPLLYYLAQNGIPMPEMADEMGVSMGKAIYPVYSWILILKTSLIILASSFLVSYWPARKIARMSPVAALKGKLQ</sequence>
<evidence type="ECO:0000313" key="9">
    <source>
        <dbReference type="EMBL" id="EJF52328.1"/>
    </source>
</evidence>
<keyword evidence="6 7" id="KW-0472">Membrane</keyword>
<evidence type="ECO:0000256" key="1">
    <source>
        <dbReference type="ARBA" id="ARBA00004651"/>
    </source>
</evidence>
<organism evidence="9 10">
    <name type="scientific">Saprospira grandis DSM 2844</name>
    <dbReference type="NCBI Taxonomy" id="694433"/>
    <lineage>
        <taxon>Bacteria</taxon>
        <taxon>Pseudomonadati</taxon>
        <taxon>Bacteroidota</taxon>
        <taxon>Saprospiria</taxon>
        <taxon>Saprospirales</taxon>
        <taxon>Saprospiraceae</taxon>
        <taxon>Saprospira</taxon>
    </lineage>
</organism>
<dbReference type="AlphaFoldDB" id="J1I218"/>
<feature type="transmembrane region" description="Helical" evidence="7">
    <location>
        <begin position="19"/>
        <end position="39"/>
    </location>
</feature>
<evidence type="ECO:0000259" key="8">
    <source>
        <dbReference type="Pfam" id="PF02687"/>
    </source>
</evidence>
<keyword evidence="4 7" id="KW-0812">Transmembrane</keyword>
<feature type="transmembrane region" description="Helical" evidence="7">
    <location>
        <begin position="335"/>
        <end position="362"/>
    </location>
</feature>
<evidence type="ECO:0000313" key="10">
    <source>
        <dbReference type="Proteomes" id="UP000005113"/>
    </source>
</evidence>
<evidence type="ECO:0000256" key="7">
    <source>
        <dbReference type="SAM" id="Phobius"/>
    </source>
</evidence>
<dbReference type="GO" id="GO:0098797">
    <property type="term" value="C:plasma membrane protein complex"/>
    <property type="evidence" value="ECO:0007669"/>
    <property type="project" value="TreeGrafter"/>
</dbReference>
<comment type="subcellular location">
    <subcellularLocation>
        <location evidence="1">Cell membrane</location>
        <topology evidence="1">Multi-pass membrane protein</topology>
    </subcellularLocation>
</comment>
<keyword evidence="5 7" id="KW-1133">Transmembrane helix</keyword>
<dbReference type="PANTHER" id="PTHR30489">
    <property type="entry name" value="LIPOPROTEIN-RELEASING SYSTEM TRANSMEMBRANE PROTEIN LOLE"/>
    <property type="match status" value="1"/>
</dbReference>
<dbReference type="GO" id="GO:0044874">
    <property type="term" value="P:lipoprotein localization to outer membrane"/>
    <property type="evidence" value="ECO:0007669"/>
    <property type="project" value="TreeGrafter"/>
</dbReference>
<evidence type="ECO:0000256" key="6">
    <source>
        <dbReference type="ARBA" id="ARBA00023136"/>
    </source>
</evidence>
<accession>J1I218</accession>
<dbReference type="HOGENOM" id="CLU_000604_8_6_10"/>
<dbReference type="Pfam" id="PF02687">
    <property type="entry name" value="FtsX"/>
    <property type="match status" value="1"/>
</dbReference>
<dbReference type="InterPro" id="IPR003838">
    <property type="entry name" value="ABC3_permease_C"/>
</dbReference>
<gene>
    <name evidence="9" type="ORF">SapgrDRAFT_0585</name>
</gene>
<reference evidence="10" key="1">
    <citation type="journal article" date="2012" name="Stand. Genomic Sci.">
        <title>Permanent draft genome sequence of the gliding predator Saprospira grandis strain Sa g1 (= HR1).</title>
        <authorList>
            <person name="Mavromatis K."/>
            <person name="Chertkov O."/>
            <person name="Lapidus A."/>
            <person name="Nolan M."/>
            <person name="Lucas S."/>
            <person name="Tice H."/>
            <person name="Del Rio T.G."/>
            <person name="Cheng J.F."/>
            <person name="Han C."/>
            <person name="Tapia R."/>
            <person name="Bruce D."/>
            <person name="Goodwin L.A."/>
            <person name="Pitluck S."/>
            <person name="Huntemann M."/>
            <person name="Liolios K."/>
            <person name="Pagani I."/>
            <person name="Ivanova N."/>
            <person name="Mikhailova N."/>
            <person name="Pati A."/>
            <person name="Chen A."/>
            <person name="Palaniappan K."/>
            <person name="Land M."/>
            <person name="Brambilla E.M."/>
            <person name="Rohde M."/>
            <person name="Spring S."/>
            <person name="Goker M."/>
            <person name="Detter J.C."/>
            <person name="Bristow J."/>
            <person name="Eisen J.A."/>
            <person name="Markowitz V."/>
            <person name="Hugenholtz P."/>
            <person name="Kyrpides N.C."/>
            <person name="Klenk H.P."/>
            <person name="Woyke T."/>
        </authorList>
    </citation>
    <scope>NUCLEOTIDE SEQUENCE [LARGE SCALE GENOMIC DNA]</scope>
    <source>
        <strain evidence="10">DSM 2844</strain>
    </source>
</reference>
<comment type="similarity">
    <text evidence="2">Belongs to the ABC-4 integral membrane protein family. LolC/E subfamily.</text>
</comment>
<dbReference type="OrthoDB" id="976557at2"/>
<dbReference type="PANTHER" id="PTHR30489:SF0">
    <property type="entry name" value="LIPOPROTEIN-RELEASING SYSTEM TRANSMEMBRANE PROTEIN LOLE"/>
    <property type="match status" value="1"/>
</dbReference>
<evidence type="ECO:0000256" key="2">
    <source>
        <dbReference type="ARBA" id="ARBA00005236"/>
    </source>
</evidence>
<proteinExistence type="inferred from homology"/>
<dbReference type="EMBL" id="JH719942">
    <property type="protein sequence ID" value="EJF52328.1"/>
    <property type="molecule type" value="Genomic_DNA"/>
</dbReference>
<dbReference type="RefSeq" id="WP_002657196.1">
    <property type="nucleotide sequence ID" value="NZ_JH719942.1"/>
</dbReference>
<keyword evidence="3" id="KW-1003">Cell membrane</keyword>
<feature type="transmembrane region" description="Helical" evidence="7">
    <location>
        <begin position="286"/>
        <end position="315"/>
    </location>
</feature>
<dbReference type="InterPro" id="IPR051447">
    <property type="entry name" value="Lipoprotein-release_system"/>
</dbReference>